<evidence type="ECO:0000256" key="4">
    <source>
        <dbReference type="SAM" id="Phobius"/>
    </source>
</evidence>
<organism evidence="6 7">
    <name type="scientific">Desulfosarcina alkanivorans</name>
    <dbReference type="NCBI Taxonomy" id="571177"/>
    <lineage>
        <taxon>Bacteria</taxon>
        <taxon>Pseudomonadati</taxon>
        <taxon>Thermodesulfobacteriota</taxon>
        <taxon>Desulfobacteria</taxon>
        <taxon>Desulfobacterales</taxon>
        <taxon>Desulfosarcinaceae</taxon>
        <taxon>Desulfosarcina</taxon>
    </lineage>
</organism>
<feature type="domain" description="Major facilitator superfamily (MFS) profile" evidence="5">
    <location>
        <begin position="21"/>
        <end position="393"/>
    </location>
</feature>
<evidence type="ECO:0000313" key="6">
    <source>
        <dbReference type="EMBL" id="BBO66952.1"/>
    </source>
</evidence>
<dbReference type="Proteomes" id="UP000427906">
    <property type="component" value="Chromosome"/>
</dbReference>
<gene>
    <name evidence="6" type="ORF">DSCA_08820</name>
</gene>
<evidence type="ECO:0000259" key="5">
    <source>
        <dbReference type="PROSITE" id="PS50850"/>
    </source>
</evidence>
<evidence type="ECO:0000256" key="2">
    <source>
        <dbReference type="ARBA" id="ARBA00022989"/>
    </source>
</evidence>
<keyword evidence="2 4" id="KW-1133">Transmembrane helix</keyword>
<feature type="transmembrane region" description="Helical" evidence="4">
    <location>
        <begin position="307"/>
        <end position="328"/>
    </location>
</feature>
<dbReference type="PANTHER" id="PTHR43129">
    <property type="entry name" value="FOSMIDOMYCIN RESISTANCE PROTEIN"/>
    <property type="match status" value="1"/>
</dbReference>
<dbReference type="InterPro" id="IPR020846">
    <property type="entry name" value="MFS_dom"/>
</dbReference>
<feature type="transmembrane region" description="Helical" evidence="4">
    <location>
        <begin position="283"/>
        <end position="301"/>
    </location>
</feature>
<feature type="transmembrane region" description="Helical" evidence="4">
    <location>
        <begin position="367"/>
        <end position="386"/>
    </location>
</feature>
<dbReference type="SUPFAM" id="SSF103473">
    <property type="entry name" value="MFS general substrate transporter"/>
    <property type="match status" value="1"/>
</dbReference>
<evidence type="ECO:0000256" key="1">
    <source>
        <dbReference type="ARBA" id="ARBA00022692"/>
    </source>
</evidence>
<feature type="transmembrane region" description="Helical" evidence="4">
    <location>
        <begin position="145"/>
        <end position="168"/>
    </location>
</feature>
<dbReference type="OrthoDB" id="9770492at2"/>
<dbReference type="PANTHER" id="PTHR43129:SF1">
    <property type="entry name" value="FOSMIDOMYCIN RESISTANCE PROTEIN"/>
    <property type="match status" value="1"/>
</dbReference>
<reference evidence="6 7" key="1">
    <citation type="submission" date="2019-11" db="EMBL/GenBank/DDBJ databases">
        <title>Comparative genomics of hydrocarbon-degrading Desulfosarcina strains.</title>
        <authorList>
            <person name="Watanabe M."/>
            <person name="Kojima H."/>
            <person name="Fukui M."/>
        </authorList>
    </citation>
    <scope>NUCLEOTIDE SEQUENCE [LARGE SCALE GENOMIC DNA]</scope>
    <source>
        <strain evidence="6 7">PL12</strain>
    </source>
</reference>
<dbReference type="EMBL" id="AP021874">
    <property type="protein sequence ID" value="BBO66952.1"/>
    <property type="molecule type" value="Genomic_DNA"/>
</dbReference>
<keyword evidence="3 4" id="KW-0472">Membrane</keyword>
<sequence>MNDTPSAKPAPTTTGRFNLPGVIAVSVGHFIHDVYSGFLAPLLPLLIEKLSLSLTQAGLLSTAMQVPALINPWIGSLADRISVRWFLVLAPALTAVPMSLIGVAPTYAMLLVLMVFAGISASVFHVPAPVVVARMSGSRKGLGMSFFMVGGETARAVGPMVAVGIVALMGLDGFYPVMGVSFVCSGLLFVATRDMPLTQTAAAPVPLMQTWRSMRHILIPISGILVTSGFMYACMASFLPTFIAMNTGNIWLAGAGLTIFETAGVAGVVVAGSLSDRFGRRRMLAMSLIGAPVSLLGFVWVDGWAAYALLLLNGFTLLSTTPVMLALVQENAVTSPSAANGLFMMISFLSRSAVVVVVGMAGDLIGLKAAFVIFSVAGFIGLPFVFRLPAGRK</sequence>
<dbReference type="CDD" id="cd17478">
    <property type="entry name" value="MFS_FsR"/>
    <property type="match status" value="1"/>
</dbReference>
<feature type="transmembrane region" description="Helical" evidence="4">
    <location>
        <begin position="340"/>
        <end position="361"/>
    </location>
</feature>
<protein>
    <submittedName>
        <fullName evidence="6">MFS transporter</fullName>
    </submittedName>
</protein>
<dbReference type="InterPro" id="IPR036259">
    <property type="entry name" value="MFS_trans_sf"/>
</dbReference>
<keyword evidence="1 4" id="KW-0812">Transmembrane</keyword>
<feature type="transmembrane region" description="Helical" evidence="4">
    <location>
        <begin position="250"/>
        <end position="271"/>
    </location>
</feature>
<feature type="transmembrane region" description="Helical" evidence="4">
    <location>
        <begin position="174"/>
        <end position="191"/>
    </location>
</feature>
<accession>A0A5K7YC15</accession>
<dbReference type="AlphaFoldDB" id="A0A5K7YC15"/>
<keyword evidence="7" id="KW-1185">Reference proteome</keyword>
<dbReference type="InterPro" id="IPR011701">
    <property type="entry name" value="MFS"/>
</dbReference>
<dbReference type="KEGG" id="dalk:DSCA_08820"/>
<evidence type="ECO:0000313" key="7">
    <source>
        <dbReference type="Proteomes" id="UP000427906"/>
    </source>
</evidence>
<dbReference type="PROSITE" id="PS50850">
    <property type="entry name" value="MFS"/>
    <property type="match status" value="1"/>
</dbReference>
<dbReference type="RefSeq" id="WP_155315259.1">
    <property type="nucleotide sequence ID" value="NZ_AP021874.1"/>
</dbReference>
<feature type="transmembrane region" description="Helical" evidence="4">
    <location>
        <begin position="85"/>
        <end position="104"/>
    </location>
</feature>
<dbReference type="Pfam" id="PF07690">
    <property type="entry name" value="MFS_1"/>
    <property type="match status" value="1"/>
</dbReference>
<feature type="transmembrane region" description="Helical" evidence="4">
    <location>
        <begin position="217"/>
        <end position="238"/>
    </location>
</feature>
<evidence type="ECO:0000256" key="3">
    <source>
        <dbReference type="ARBA" id="ARBA00023136"/>
    </source>
</evidence>
<dbReference type="GO" id="GO:0022857">
    <property type="term" value="F:transmembrane transporter activity"/>
    <property type="evidence" value="ECO:0007669"/>
    <property type="project" value="InterPro"/>
</dbReference>
<dbReference type="GO" id="GO:0005886">
    <property type="term" value="C:plasma membrane"/>
    <property type="evidence" value="ECO:0007669"/>
    <property type="project" value="TreeGrafter"/>
</dbReference>
<proteinExistence type="predicted"/>
<dbReference type="Gene3D" id="1.20.1250.20">
    <property type="entry name" value="MFS general substrate transporter like domains"/>
    <property type="match status" value="2"/>
</dbReference>
<name>A0A5K7YC15_9BACT</name>
<feature type="transmembrane region" description="Helical" evidence="4">
    <location>
        <begin position="110"/>
        <end position="133"/>
    </location>
</feature>